<keyword evidence="1" id="KW-0732">Signal</keyword>
<dbReference type="InterPro" id="IPR050525">
    <property type="entry name" value="ECM_Assembly_Org"/>
</dbReference>
<dbReference type="PANTHER" id="PTHR24020:SF84">
    <property type="entry name" value="VWFA DOMAIN-CONTAINING PROTEIN"/>
    <property type="match status" value="1"/>
</dbReference>
<dbReference type="SUPFAM" id="SSF53300">
    <property type="entry name" value="vWA-like"/>
    <property type="match status" value="1"/>
</dbReference>
<dbReference type="Gene3D" id="3.40.50.410">
    <property type="entry name" value="von Willebrand factor, type A domain"/>
    <property type="match status" value="1"/>
</dbReference>
<comment type="caution">
    <text evidence="3">The sequence shown here is derived from an EMBL/GenBank/DDBJ whole genome shotgun (WGS) entry which is preliminary data.</text>
</comment>
<dbReference type="InterPro" id="IPR036465">
    <property type="entry name" value="vWFA_dom_sf"/>
</dbReference>
<feature type="chain" id="PRO_5041994568" description="VWFA domain-containing protein" evidence="1">
    <location>
        <begin position="28"/>
        <end position="368"/>
    </location>
</feature>
<evidence type="ECO:0000259" key="2">
    <source>
        <dbReference type="PROSITE" id="PS50234"/>
    </source>
</evidence>
<dbReference type="EMBL" id="JAODUP010000095">
    <property type="protein sequence ID" value="KAK2162610.1"/>
    <property type="molecule type" value="Genomic_DNA"/>
</dbReference>
<organism evidence="3 4">
    <name type="scientific">Paralvinella palmiformis</name>
    <dbReference type="NCBI Taxonomy" id="53620"/>
    <lineage>
        <taxon>Eukaryota</taxon>
        <taxon>Metazoa</taxon>
        <taxon>Spiralia</taxon>
        <taxon>Lophotrochozoa</taxon>
        <taxon>Annelida</taxon>
        <taxon>Polychaeta</taxon>
        <taxon>Sedentaria</taxon>
        <taxon>Canalipalpata</taxon>
        <taxon>Terebellida</taxon>
        <taxon>Terebelliformia</taxon>
        <taxon>Alvinellidae</taxon>
        <taxon>Paralvinella</taxon>
    </lineage>
</organism>
<reference evidence="3" key="1">
    <citation type="journal article" date="2023" name="Mol. Biol. Evol.">
        <title>Third-Generation Sequencing Reveals the Adaptive Role of the Epigenome in Three Deep-Sea Polychaetes.</title>
        <authorList>
            <person name="Perez M."/>
            <person name="Aroh O."/>
            <person name="Sun Y."/>
            <person name="Lan Y."/>
            <person name="Juniper S.K."/>
            <person name="Young C.R."/>
            <person name="Angers B."/>
            <person name="Qian P.Y."/>
        </authorList>
    </citation>
    <scope>NUCLEOTIDE SEQUENCE</scope>
    <source>
        <strain evidence="3">P08H-3</strain>
    </source>
</reference>
<dbReference type="SMART" id="SM00327">
    <property type="entry name" value="VWA"/>
    <property type="match status" value="1"/>
</dbReference>
<dbReference type="PANTHER" id="PTHR24020">
    <property type="entry name" value="COLLAGEN ALPHA"/>
    <property type="match status" value="1"/>
</dbReference>
<dbReference type="Proteomes" id="UP001208570">
    <property type="component" value="Unassembled WGS sequence"/>
</dbReference>
<dbReference type="AlphaFoldDB" id="A0AAD9NA75"/>
<protein>
    <recommendedName>
        <fullName evidence="2">VWFA domain-containing protein</fullName>
    </recommendedName>
</protein>
<feature type="domain" description="VWFA" evidence="2">
    <location>
        <begin position="37"/>
        <end position="212"/>
    </location>
</feature>
<dbReference type="Pfam" id="PF00092">
    <property type="entry name" value="VWA"/>
    <property type="match status" value="1"/>
</dbReference>
<dbReference type="InterPro" id="IPR002035">
    <property type="entry name" value="VWF_A"/>
</dbReference>
<dbReference type="PROSITE" id="PS50234">
    <property type="entry name" value="VWFA"/>
    <property type="match status" value="1"/>
</dbReference>
<proteinExistence type="predicted"/>
<keyword evidence="4" id="KW-1185">Reference proteome</keyword>
<gene>
    <name evidence="3" type="ORF">LSH36_95g04003</name>
</gene>
<evidence type="ECO:0000313" key="3">
    <source>
        <dbReference type="EMBL" id="KAK2162610.1"/>
    </source>
</evidence>
<sequence>MVSSSSSWSRFILLILVVTFDISDLQGIWTKDSCRVDLCFILDHSGSITSYNWEKVMQYTEDFVADLTVSDQATQPGLVIFATSGELVFPLDEYNGKKSRLILALRSVEYTGGGTRIDAGLYTARTECFEKGNRRDAPDVAVLMTDGMSSFIEADHEARLLREKGVSIVVIGVGSNLNRDLLLAIAESEQNLFLIDDFDKLLEDTSLILGRSCSAVETDFPILLDCPRLSNPIIDEDIFKFECYINYSLPVSNEARFLVQFLHDGVPNDQYSVVLSPPDTSVTLHEYFLRGHMGKYFSHEVVTVYETDNDNNTKYDNVAIDYVYSSLPILCPRDNNTCHLSLKITSTGSVAVYQRQDNHKGIRRCSYQ</sequence>
<evidence type="ECO:0000256" key="1">
    <source>
        <dbReference type="SAM" id="SignalP"/>
    </source>
</evidence>
<evidence type="ECO:0000313" key="4">
    <source>
        <dbReference type="Proteomes" id="UP001208570"/>
    </source>
</evidence>
<feature type="signal peptide" evidence="1">
    <location>
        <begin position="1"/>
        <end position="27"/>
    </location>
</feature>
<name>A0AAD9NA75_9ANNE</name>
<accession>A0AAD9NA75</accession>